<protein>
    <submittedName>
        <fullName evidence="8">Phage major capsid protein</fullName>
    </submittedName>
</protein>
<evidence type="ECO:0000256" key="1">
    <source>
        <dbReference type="ARBA" id="ARBA00004328"/>
    </source>
</evidence>
<comment type="caution">
    <text evidence="8">The sequence shown here is derived from an EMBL/GenBank/DDBJ whole genome shotgun (WGS) entry which is preliminary data.</text>
</comment>
<dbReference type="InterPro" id="IPR006433">
    <property type="entry name" value="Prohead_protease"/>
</dbReference>
<dbReference type="Pfam" id="PF04586">
    <property type="entry name" value="Peptidase_S78"/>
    <property type="match status" value="1"/>
</dbReference>
<evidence type="ECO:0000259" key="6">
    <source>
        <dbReference type="Pfam" id="PF04586"/>
    </source>
</evidence>
<feature type="region of interest" description="Disordered" evidence="5">
    <location>
        <begin position="179"/>
        <end position="248"/>
    </location>
</feature>
<feature type="compositionally biased region" description="Basic and acidic residues" evidence="5">
    <location>
        <begin position="190"/>
        <end position="206"/>
    </location>
</feature>
<feature type="region of interest" description="Disordered" evidence="5">
    <location>
        <begin position="264"/>
        <end position="324"/>
    </location>
</feature>
<dbReference type="Proteomes" id="UP000281061">
    <property type="component" value="Unassembled WGS sequence"/>
</dbReference>
<dbReference type="SUPFAM" id="SSF56563">
    <property type="entry name" value="Major capsid protein gp5"/>
    <property type="match status" value="1"/>
</dbReference>
<dbReference type="Gene3D" id="3.30.2320.10">
    <property type="entry name" value="hypothetical protein PF0899 domain"/>
    <property type="match status" value="1"/>
</dbReference>
<organism evidence="8 9">
    <name type="scientific">Lactiplantibacillus pentosus</name>
    <name type="common">Lactobacillus pentosus</name>
    <dbReference type="NCBI Taxonomy" id="1589"/>
    <lineage>
        <taxon>Bacteria</taxon>
        <taxon>Bacillati</taxon>
        <taxon>Bacillota</taxon>
        <taxon>Bacilli</taxon>
        <taxon>Lactobacillales</taxon>
        <taxon>Lactobacillaceae</taxon>
        <taxon>Lactiplantibacillus</taxon>
    </lineage>
</organism>
<dbReference type="InterPro" id="IPR054613">
    <property type="entry name" value="Peptidase_S78_dom"/>
</dbReference>
<feature type="domain" description="Prohead serine protease" evidence="6">
    <location>
        <begin position="25"/>
        <end position="178"/>
    </location>
</feature>
<evidence type="ECO:0000259" key="7">
    <source>
        <dbReference type="Pfam" id="PF05065"/>
    </source>
</evidence>
<dbReference type="NCBIfam" id="TIGR01543">
    <property type="entry name" value="proheadase_HK97"/>
    <property type="match status" value="1"/>
</dbReference>
<dbReference type="NCBIfam" id="TIGR01554">
    <property type="entry name" value="major_cap_HK97"/>
    <property type="match status" value="1"/>
</dbReference>
<proteinExistence type="predicted"/>
<dbReference type="EMBL" id="RDCL01000010">
    <property type="protein sequence ID" value="RMW57311.1"/>
    <property type="molecule type" value="Genomic_DNA"/>
</dbReference>
<feature type="compositionally biased region" description="Basic and acidic residues" evidence="5">
    <location>
        <begin position="303"/>
        <end position="315"/>
    </location>
</feature>
<name>A0AB37RNF4_LACPE</name>
<feature type="compositionally biased region" description="Acidic residues" evidence="5">
    <location>
        <begin position="279"/>
        <end position="302"/>
    </location>
</feature>
<reference evidence="8 9" key="1">
    <citation type="submission" date="2018-10" db="EMBL/GenBank/DDBJ databases">
        <title>Genome sequences of five Lactobacillus pentosus strains isolated from brines of traditionally fermented spanish-style green table olives and differences between them.</title>
        <authorList>
            <person name="Jimenez Diaz R."/>
        </authorList>
    </citation>
    <scope>NUCLEOTIDE SEQUENCE [LARGE SCALE GENOMIC DNA]</scope>
    <source>
        <strain evidence="8 9">IG8</strain>
    </source>
</reference>
<sequence>MTLQATKNNQIDVRSLPASFKTRDVQDDQGNTQHVISGTAVVFNQPSSPMPFVEVISDQAFNGVDLSDVKLLYSHDFGNILARTDAGTLQLDLNSNGLDFTATLPDTELGHDTFVNIQNGNLRGMSFGFTIEDDSWSVENGVQVHTINQIGVIAEISITSLPAYTETSLMVQRSLDKIATQSSESNESNNKNDKGDQTMAEDKKDQASQAPVSDAPASDSKSQASEAQASQAPAKDSQATKPTSDEAVVSPELVAQVVQAIQSMAKPADQPAGEQTRDDLDEDDSSDDSSDDDSSDDSELEQDSDKTKLEKRDGTMKQIKPKTNKDLERDNFVNYLTKRDLTVADGTTTGSNGVALPHAVLQAVEKPANTNELVGLANHISVNAPAGTLPVLSATDTTLATAAELAENPQLAKMALSGVDYKLKTYRGAIPVSQELLDDADSNVQIEQLIGDYATQIHDNTLNADIAAALKTATAQTVTSFDDFKKAYNDTYKYSNRVVVISKSGYDALDTLKDNEGRYLLQDDIASATGKAILGAPVYVVEDTRLGAKDGDQVAFVGSVHSFVTVADFKDLRVKWTDDYVYGEQLQLIVREDTVVADPDAGKFLTLNFTPASSTK</sequence>
<evidence type="ECO:0000256" key="3">
    <source>
        <dbReference type="ARBA" id="ARBA00022670"/>
    </source>
</evidence>
<dbReference type="GO" id="GO:0008233">
    <property type="term" value="F:peptidase activity"/>
    <property type="evidence" value="ECO:0007669"/>
    <property type="project" value="UniProtKB-KW"/>
</dbReference>
<keyword evidence="3" id="KW-0645">Protease</keyword>
<keyword evidence="2" id="KW-1188">Viral release from host cell</keyword>
<comment type="subcellular location">
    <subcellularLocation>
        <location evidence="1">Virion</location>
    </subcellularLocation>
</comment>
<evidence type="ECO:0000256" key="5">
    <source>
        <dbReference type="SAM" id="MobiDB-lite"/>
    </source>
</evidence>
<dbReference type="GO" id="GO:0006508">
    <property type="term" value="P:proteolysis"/>
    <property type="evidence" value="ECO:0007669"/>
    <property type="project" value="UniProtKB-KW"/>
</dbReference>
<evidence type="ECO:0000256" key="2">
    <source>
        <dbReference type="ARBA" id="ARBA00022612"/>
    </source>
</evidence>
<dbReference type="Gene3D" id="3.30.2400.10">
    <property type="entry name" value="Major capsid protein gp5"/>
    <property type="match status" value="1"/>
</dbReference>
<feature type="compositionally biased region" description="Low complexity" evidence="5">
    <location>
        <begin position="217"/>
        <end position="234"/>
    </location>
</feature>
<dbReference type="RefSeq" id="WP_122210845.1">
    <property type="nucleotide sequence ID" value="NZ_RDCH01000005.1"/>
</dbReference>
<dbReference type="InterPro" id="IPR054612">
    <property type="entry name" value="Phage_capsid-like_C"/>
</dbReference>
<evidence type="ECO:0000313" key="8">
    <source>
        <dbReference type="EMBL" id="RMW57311.1"/>
    </source>
</evidence>
<keyword evidence="4" id="KW-0378">Hydrolase</keyword>
<feature type="domain" description="Phage capsid-like C-terminal" evidence="7">
    <location>
        <begin position="364"/>
        <end position="601"/>
    </location>
</feature>
<evidence type="ECO:0000256" key="4">
    <source>
        <dbReference type="ARBA" id="ARBA00022801"/>
    </source>
</evidence>
<dbReference type="Pfam" id="PF05065">
    <property type="entry name" value="Phage_capsid"/>
    <property type="match status" value="1"/>
</dbReference>
<dbReference type="AlphaFoldDB" id="A0AB37RNF4"/>
<evidence type="ECO:0000313" key="9">
    <source>
        <dbReference type="Proteomes" id="UP000281061"/>
    </source>
</evidence>
<dbReference type="InterPro" id="IPR024455">
    <property type="entry name" value="Phage_capsid"/>
</dbReference>
<accession>A0AB37RNF4</accession>
<gene>
    <name evidence="8" type="ORF">D6U17_00830</name>
</gene>